<reference evidence="1 2" key="1">
    <citation type="submission" date="2017-10" db="EMBL/GenBank/DDBJ databases">
        <authorList>
            <person name="Banno H."/>
            <person name="Chua N.-H."/>
        </authorList>
    </citation>
    <scope>NUCLEOTIDE SEQUENCE [LARGE SCALE GENOMIC DNA]</scope>
    <source>
        <strain evidence="1">Vibrio tapetis CECT4600</strain>
    </source>
</reference>
<keyword evidence="2" id="KW-1185">Reference proteome</keyword>
<gene>
    <name evidence="1" type="ORF">VTAP4600_B0042</name>
</gene>
<name>A0A2N8ZIB4_9VIBR</name>
<dbReference type="Proteomes" id="UP000235828">
    <property type="component" value="Chromosome B"/>
</dbReference>
<sequence length="103" mass="11600">MIVISLESLNIVTEFLKTLNIKNNTIFINDGTASRELVDFEVKSLDFEVNGMYQALESEYVLHFQDASITYSLNGNKIQIQPFMSSLTPSDNGMPSEVSAFHF</sequence>
<protein>
    <submittedName>
        <fullName evidence="1">Uncharacterized protein</fullName>
    </submittedName>
</protein>
<accession>A0A2N8ZIB4</accession>
<dbReference type="RefSeq" id="WP_102524066.1">
    <property type="nucleotide sequence ID" value="NZ_LT960612.1"/>
</dbReference>
<evidence type="ECO:0000313" key="1">
    <source>
        <dbReference type="EMBL" id="SON51653.1"/>
    </source>
</evidence>
<dbReference type="KEGG" id="vta:B0042"/>
<organism evidence="1 2">
    <name type="scientific">Vibrio tapetis subsp. tapetis</name>
    <dbReference type="NCBI Taxonomy" id="1671868"/>
    <lineage>
        <taxon>Bacteria</taxon>
        <taxon>Pseudomonadati</taxon>
        <taxon>Pseudomonadota</taxon>
        <taxon>Gammaproteobacteria</taxon>
        <taxon>Vibrionales</taxon>
        <taxon>Vibrionaceae</taxon>
        <taxon>Vibrio</taxon>
    </lineage>
</organism>
<dbReference type="EMBL" id="LT960612">
    <property type="protein sequence ID" value="SON51653.1"/>
    <property type="molecule type" value="Genomic_DNA"/>
</dbReference>
<evidence type="ECO:0000313" key="2">
    <source>
        <dbReference type="Proteomes" id="UP000235828"/>
    </source>
</evidence>
<dbReference type="AlphaFoldDB" id="A0A2N8ZIB4"/>
<proteinExistence type="predicted"/>